<accession>A0AAD9UCQ9</accession>
<evidence type="ECO:0000256" key="3">
    <source>
        <dbReference type="ARBA" id="ARBA00010803"/>
    </source>
</evidence>
<comment type="subcellular location">
    <subcellularLocation>
        <location evidence="2">Chromosome</location>
    </subcellularLocation>
    <subcellularLocation>
        <location evidence="1">Nucleus</location>
    </subcellularLocation>
</comment>
<reference evidence="8" key="1">
    <citation type="journal article" date="2023" name="Mol. Biol. Evol.">
        <title>Third-Generation Sequencing Reveals the Adaptive Role of the Epigenome in Three Deep-Sea Polychaetes.</title>
        <authorList>
            <person name="Perez M."/>
            <person name="Aroh O."/>
            <person name="Sun Y."/>
            <person name="Lan Y."/>
            <person name="Juniper S.K."/>
            <person name="Young C.R."/>
            <person name="Angers B."/>
            <person name="Qian P.Y."/>
        </authorList>
    </citation>
    <scope>NUCLEOTIDE SEQUENCE</scope>
    <source>
        <strain evidence="8">R07B-5</strain>
    </source>
</reference>
<keyword evidence="9" id="KW-1185">Reference proteome</keyword>
<dbReference type="Pfam" id="PF10228">
    <property type="entry name" value="HPF1"/>
    <property type="match status" value="1"/>
</dbReference>
<dbReference type="Proteomes" id="UP001209878">
    <property type="component" value="Unassembled WGS sequence"/>
</dbReference>
<organism evidence="8 9">
    <name type="scientific">Ridgeia piscesae</name>
    <name type="common">Tubeworm</name>
    <dbReference type="NCBI Taxonomy" id="27915"/>
    <lineage>
        <taxon>Eukaryota</taxon>
        <taxon>Metazoa</taxon>
        <taxon>Spiralia</taxon>
        <taxon>Lophotrochozoa</taxon>
        <taxon>Annelida</taxon>
        <taxon>Polychaeta</taxon>
        <taxon>Sedentaria</taxon>
        <taxon>Canalipalpata</taxon>
        <taxon>Sabellida</taxon>
        <taxon>Siboglinidae</taxon>
        <taxon>Ridgeia</taxon>
    </lineage>
</organism>
<feature type="region of interest" description="Disordered" evidence="6">
    <location>
        <begin position="84"/>
        <end position="107"/>
    </location>
</feature>
<dbReference type="PANTHER" id="PTHR13386">
    <property type="entry name" value="HISTONE PARYLATION FACTOR 1"/>
    <property type="match status" value="1"/>
</dbReference>
<dbReference type="GO" id="GO:0005694">
    <property type="term" value="C:chromosome"/>
    <property type="evidence" value="ECO:0007669"/>
    <property type="project" value="UniProtKB-SubCell"/>
</dbReference>
<proteinExistence type="inferred from homology"/>
<dbReference type="AlphaFoldDB" id="A0AAD9UCQ9"/>
<keyword evidence="4" id="KW-0158">Chromosome</keyword>
<dbReference type="PANTHER" id="PTHR13386:SF1">
    <property type="entry name" value="HISTONE PARYLATION FACTOR 1"/>
    <property type="match status" value="1"/>
</dbReference>
<dbReference type="GO" id="GO:0042393">
    <property type="term" value="F:histone binding"/>
    <property type="evidence" value="ECO:0007669"/>
    <property type="project" value="InterPro"/>
</dbReference>
<feature type="compositionally biased region" description="Acidic residues" evidence="6">
    <location>
        <begin position="88"/>
        <end position="97"/>
    </location>
</feature>
<evidence type="ECO:0000256" key="5">
    <source>
        <dbReference type="ARBA" id="ARBA00023242"/>
    </source>
</evidence>
<evidence type="ECO:0000256" key="2">
    <source>
        <dbReference type="ARBA" id="ARBA00004286"/>
    </source>
</evidence>
<evidence type="ECO:0000256" key="4">
    <source>
        <dbReference type="ARBA" id="ARBA00022454"/>
    </source>
</evidence>
<evidence type="ECO:0000256" key="6">
    <source>
        <dbReference type="SAM" id="MobiDB-lite"/>
    </source>
</evidence>
<evidence type="ECO:0000256" key="1">
    <source>
        <dbReference type="ARBA" id="ARBA00004123"/>
    </source>
</evidence>
<keyword evidence="5" id="KW-0539">Nucleus</keyword>
<dbReference type="GO" id="GO:0006974">
    <property type="term" value="P:DNA damage response"/>
    <property type="evidence" value="ECO:0007669"/>
    <property type="project" value="InterPro"/>
</dbReference>
<dbReference type="GO" id="GO:0072572">
    <property type="term" value="F:poly-ADP-D-ribose binding"/>
    <property type="evidence" value="ECO:0007669"/>
    <property type="project" value="TreeGrafter"/>
</dbReference>
<dbReference type="InterPro" id="IPR019361">
    <property type="entry name" value="HPF1"/>
</dbReference>
<sequence>MGDDKKLPICKYGSKCYRKNKSHLENYSHPHIKTHNTVEEPVKKRAKIEDFFNGGKKKSAAEAKKPRDEATTSAVVEVAINPNKEEDVALEADEERDKEDAPSNLQNITADPADIREDIKSKFLVEMPEDFYQFWEFAKSLHPKKPQDAFKASLGLTLVGPYDVLAGKCRRHSSSAVCYLTHYRYCYDPPEFLTVVKGCEKTQFHFGYYRDEPNEMPVFVASNSASENCTLTARGENIFAAMSWFIDNRLKEGKTKTLTELKVKISECARRHDFSLEQKTKAMKAREKNVVARTFHGAGIVVPVDQTGVGYRPLPETTGSLKKILKKIVESKDETERNQNLDPLMEIVMLIQFANDECDYGEGLELGLDLFSFTADDCFRNIILSLLPLAYQFLNRDVFAKIIEAHLANRKRTAELSMLS</sequence>
<dbReference type="InterPro" id="IPR019406">
    <property type="entry name" value="APLF_PBZ"/>
</dbReference>
<protein>
    <recommendedName>
        <fullName evidence="7">PBZ-type domain-containing protein</fullName>
    </recommendedName>
</protein>
<comment type="similarity">
    <text evidence="3">Belongs to the HPF1 family.</text>
</comment>
<dbReference type="GO" id="GO:0005634">
    <property type="term" value="C:nucleus"/>
    <property type="evidence" value="ECO:0007669"/>
    <property type="project" value="UniProtKB-SubCell"/>
</dbReference>
<dbReference type="EMBL" id="JAODUO010000259">
    <property type="protein sequence ID" value="KAK2184608.1"/>
    <property type="molecule type" value="Genomic_DNA"/>
</dbReference>
<gene>
    <name evidence="8" type="ORF">NP493_258g04012</name>
</gene>
<evidence type="ECO:0000259" key="7">
    <source>
        <dbReference type="Pfam" id="PF10283"/>
    </source>
</evidence>
<comment type="caution">
    <text evidence="8">The sequence shown here is derived from an EMBL/GenBank/DDBJ whole genome shotgun (WGS) entry which is preliminary data.</text>
</comment>
<feature type="domain" description="PBZ-type" evidence="7">
    <location>
        <begin position="8"/>
        <end position="31"/>
    </location>
</feature>
<evidence type="ECO:0000313" key="9">
    <source>
        <dbReference type="Proteomes" id="UP001209878"/>
    </source>
</evidence>
<dbReference type="Pfam" id="PF10283">
    <property type="entry name" value="zf-CCHH"/>
    <property type="match status" value="1"/>
</dbReference>
<name>A0AAD9UCQ9_RIDPI</name>
<evidence type="ECO:0000313" key="8">
    <source>
        <dbReference type="EMBL" id="KAK2184608.1"/>
    </source>
</evidence>